<evidence type="ECO:0000256" key="2">
    <source>
        <dbReference type="SAM" id="SignalP"/>
    </source>
</evidence>
<evidence type="ECO:0000313" key="4">
    <source>
        <dbReference type="Proteomes" id="UP000549517"/>
    </source>
</evidence>
<dbReference type="EMBL" id="JABEMC010000002">
    <property type="protein sequence ID" value="NNG78785.1"/>
    <property type="molecule type" value="Genomic_DNA"/>
</dbReference>
<dbReference type="PROSITE" id="PS51318">
    <property type="entry name" value="TAT"/>
    <property type="match status" value="1"/>
</dbReference>
<dbReference type="RefSeq" id="WP_170273832.1">
    <property type="nucleotide sequence ID" value="NZ_BAAAKH010000007.1"/>
</dbReference>
<proteinExistence type="predicted"/>
<feature type="signal peptide" evidence="2">
    <location>
        <begin position="1"/>
        <end position="32"/>
    </location>
</feature>
<feature type="chain" id="PRO_5032886518" evidence="2">
    <location>
        <begin position="33"/>
        <end position="71"/>
    </location>
</feature>
<dbReference type="AlphaFoldDB" id="A0A849AS79"/>
<name>A0A849AS79_9MICO</name>
<dbReference type="InterPro" id="IPR006311">
    <property type="entry name" value="TAT_signal"/>
</dbReference>
<evidence type="ECO:0000313" key="3">
    <source>
        <dbReference type="EMBL" id="NNG78785.1"/>
    </source>
</evidence>
<sequence>MDTNTFSRRSLFASGAAVLGSAVLLSAAPGHAAENRPITEATGFRTSDSDGGEASNPANRLGCALGRGLED</sequence>
<dbReference type="Proteomes" id="UP000549517">
    <property type="component" value="Unassembled WGS sequence"/>
</dbReference>
<keyword evidence="2" id="KW-0732">Signal</keyword>
<evidence type="ECO:0000256" key="1">
    <source>
        <dbReference type="SAM" id="MobiDB-lite"/>
    </source>
</evidence>
<reference evidence="3 4" key="1">
    <citation type="submission" date="2020-05" db="EMBL/GenBank/DDBJ databases">
        <title>MicrobeNet Type strains.</title>
        <authorList>
            <person name="Nicholson A.C."/>
        </authorList>
    </citation>
    <scope>NUCLEOTIDE SEQUENCE [LARGE SCALE GENOMIC DNA]</scope>
    <source>
        <strain evidence="3 4">CCUG 46604</strain>
    </source>
</reference>
<gene>
    <name evidence="3" type="ORF">HLA91_05250</name>
</gene>
<comment type="caution">
    <text evidence="3">The sequence shown here is derived from an EMBL/GenBank/DDBJ whole genome shotgun (WGS) entry which is preliminary data.</text>
</comment>
<protein>
    <submittedName>
        <fullName evidence="3">Uncharacterized protein</fullName>
    </submittedName>
</protein>
<organism evidence="3 4">
    <name type="scientific">Brevibacterium luteolum</name>
    <dbReference type="NCBI Taxonomy" id="199591"/>
    <lineage>
        <taxon>Bacteria</taxon>
        <taxon>Bacillati</taxon>
        <taxon>Actinomycetota</taxon>
        <taxon>Actinomycetes</taxon>
        <taxon>Micrococcales</taxon>
        <taxon>Brevibacteriaceae</taxon>
        <taxon>Brevibacterium</taxon>
    </lineage>
</organism>
<accession>A0A849AS79</accession>
<feature type="region of interest" description="Disordered" evidence="1">
    <location>
        <begin position="30"/>
        <end position="71"/>
    </location>
</feature>